<keyword evidence="3" id="KW-1185">Reference proteome</keyword>
<evidence type="ECO:0000256" key="1">
    <source>
        <dbReference type="SAM" id="SignalP"/>
    </source>
</evidence>
<proteinExistence type="predicted"/>
<organism evidence="2 3">
    <name type="scientific">Nocardioides bizhenqiangii</name>
    <dbReference type="NCBI Taxonomy" id="3095076"/>
    <lineage>
        <taxon>Bacteria</taxon>
        <taxon>Bacillati</taxon>
        <taxon>Actinomycetota</taxon>
        <taxon>Actinomycetes</taxon>
        <taxon>Propionibacteriales</taxon>
        <taxon>Nocardioidaceae</taxon>
        <taxon>Nocardioides</taxon>
    </lineage>
</organism>
<feature type="chain" id="PRO_5045269845" evidence="1">
    <location>
        <begin position="35"/>
        <end position="204"/>
    </location>
</feature>
<dbReference type="Proteomes" id="UP001327225">
    <property type="component" value="Chromosome"/>
</dbReference>
<accession>A0ABZ0ZR32</accession>
<feature type="signal peptide" evidence="1">
    <location>
        <begin position="1"/>
        <end position="34"/>
    </location>
</feature>
<evidence type="ECO:0000313" key="3">
    <source>
        <dbReference type="Proteomes" id="UP001327225"/>
    </source>
</evidence>
<evidence type="ECO:0000313" key="2">
    <source>
        <dbReference type="EMBL" id="WQQ26752.1"/>
    </source>
</evidence>
<protein>
    <submittedName>
        <fullName evidence="2">Uncharacterized protein</fullName>
    </submittedName>
</protein>
<sequence length="204" mass="22803">MTISPRGRRGRPSAAVGVLLTVALLLTATSPAAAEQQRTRDDRRDVVHAVFRNTGAPTTEPRPRNHAQDVVSIAVRYGGGRVRLALTVRDLPLRDFWVFWRVRTATATWSVGYIHESRRPEAFFERTDGEGRQDCAGLRARRVDDAERVVMTFPRRCIGPREWIRTGGSAFRALNNGTLLVDDARLDGNILRQGPAFGPRIAYN</sequence>
<reference evidence="3" key="1">
    <citation type="submission" date="2023-12" db="EMBL/GenBank/DDBJ databases">
        <title>Novel species in genus Nocardioides.</title>
        <authorList>
            <person name="Zhou H."/>
        </authorList>
    </citation>
    <scope>NUCLEOTIDE SEQUENCE [LARGE SCALE GENOMIC DNA]</scope>
    <source>
        <strain evidence="3">HM61</strain>
    </source>
</reference>
<name>A0ABZ0ZR32_9ACTN</name>
<keyword evidence="1" id="KW-0732">Signal</keyword>
<gene>
    <name evidence="2" type="ORF">SHK19_00630</name>
</gene>
<dbReference type="EMBL" id="CP141059">
    <property type="protein sequence ID" value="WQQ26752.1"/>
    <property type="molecule type" value="Genomic_DNA"/>
</dbReference>
<dbReference type="RefSeq" id="WP_322454117.1">
    <property type="nucleotide sequence ID" value="NZ_CP141059.1"/>
</dbReference>